<reference evidence="3 4" key="1">
    <citation type="submission" date="2020-04" db="EMBL/GenBank/DDBJ databases">
        <authorList>
            <person name="Wallbank WR R."/>
            <person name="Pardo Diaz C."/>
            <person name="Kozak K."/>
            <person name="Martin S."/>
            <person name="Jiggins C."/>
            <person name="Moest M."/>
            <person name="Warren A I."/>
            <person name="Byers J.R.P. K."/>
            <person name="Montejo-Kovacevich G."/>
            <person name="Yen C E."/>
        </authorList>
    </citation>
    <scope>NUCLEOTIDE SEQUENCE [LARGE SCALE GENOMIC DNA]</scope>
</reference>
<dbReference type="GO" id="GO:0071897">
    <property type="term" value="P:DNA biosynthetic process"/>
    <property type="evidence" value="ECO:0007669"/>
    <property type="project" value="UniProtKB-ARBA"/>
</dbReference>
<dbReference type="InterPro" id="IPR041588">
    <property type="entry name" value="Integrase_H2C2"/>
</dbReference>
<keyword evidence="4" id="KW-1185">Reference proteome</keyword>
<dbReference type="PANTHER" id="PTHR47331">
    <property type="entry name" value="PHD-TYPE DOMAIN-CONTAINING PROTEIN"/>
    <property type="match status" value="1"/>
</dbReference>
<dbReference type="InterPro" id="IPR043128">
    <property type="entry name" value="Rev_trsase/Diguanyl_cyclase"/>
</dbReference>
<dbReference type="InterPro" id="IPR036397">
    <property type="entry name" value="RNaseH_sf"/>
</dbReference>
<dbReference type="Gene3D" id="3.10.10.10">
    <property type="entry name" value="HIV Type 1 Reverse Transcriptase, subunit A, domain 1"/>
    <property type="match status" value="1"/>
</dbReference>
<organism evidence="3 4">
    <name type="scientific">Arctia plantaginis</name>
    <name type="common">Wood tiger moth</name>
    <name type="synonym">Phalaena plantaginis</name>
    <dbReference type="NCBI Taxonomy" id="874455"/>
    <lineage>
        <taxon>Eukaryota</taxon>
        <taxon>Metazoa</taxon>
        <taxon>Ecdysozoa</taxon>
        <taxon>Arthropoda</taxon>
        <taxon>Hexapoda</taxon>
        <taxon>Insecta</taxon>
        <taxon>Pterygota</taxon>
        <taxon>Neoptera</taxon>
        <taxon>Endopterygota</taxon>
        <taxon>Lepidoptera</taxon>
        <taxon>Glossata</taxon>
        <taxon>Ditrysia</taxon>
        <taxon>Noctuoidea</taxon>
        <taxon>Erebidae</taxon>
        <taxon>Arctiinae</taxon>
        <taxon>Arctia</taxon>
    </lineage>
</organism>
<dbReference type="Pfam" id="PF18701">
    <property type="entry name" value="DUF5641"/>
    <property type="match status" value="1"/>
</dbReference>
<dbReference type="Pfam" id="PF17921">
    <property type="entry name" value="Integrase_H2C2"/>
    <property type="match status" value="1"/>
</dbReference>
<dbReference type="Gene3D" id="3.30.420.10">
    <property type="entry name" value="Ribonuclease H-like superfamily/Ribonuclease H"/>
    <property type="match status" value="1"/>
</dbReference>
<evidence type="ECO:0000256" key="1">
    <source>
        <dbReference type="SAM" id="MobiDB-lite"/>
    </source>
</evidence>
<sequence length="1838" mass="209283">MYHTPRSRVGSRRSARKDEEPIEGQSSAQELPLLPPSKKKEVIEEHIKQNEEKSVRNTKIEGSEVKSEQPLVDFQTMPVKSHPVSRPKSKRSTSSSVLARQKKLELEAAEAKAKIQMELIDKRLAANLAEIDDECSVRSDYTNKEVEEWLERSHRELEAQPVHDQGQTTDVPCAPVKWDTGTKGTVQLLASALKDLTAASTSNNLNSNLLSRICTPKDLPLFCGDPMEWLHFKQAYEESTKVCNFKENENLWRLRKCLKGSAREAVSALLISATSPETIMSTLELQFGNPEVILSRILTDLKKLHPVSQEYHKDIVTFSIRVRNCVAAVKLIGEEYLNGISMTTCILSKLPPVLLSKWADYSYIFIKQGRRPTWFDISEFLNEEAKKVSSMALLITKNITDGYYNKKKYTEATTHTVVLNKSGENNVKCLYCRISKHKLHDCKKFRKALRKDRWSFVKRHRLCYKCIDATHNRETCPAAACDVENCGQAHHKLLHYSTRQTTNDDNQCVKEFTTVESSSLAAPPESVNHVKSSECKVLLKVVPVSLHGPNGIIKTNALLDDGSTVSLISASLASRAGLRGRRRETMRVRGAWDNSALVCDTDCINVCIANCNGEKFELSVRSLQNFSVPIQNYNLVNFNMYSHLSSIKNEFNYSTSAPEILIGQDNYNLMLPLEIKVGKCNEPCATRTPLGWCVHGRAPASVSKHACNSTLHVTEVLSGLAEPPLEDLHEMVRKSFSIEHMGISGTPRQNSNDLRALEHLEQTAKLIDSRWYVGLPWKDGSCRMPDSELTALSRLHNLEKKMSCNEQYALRYRERIKHLLNNNFAEEILDTTKTNKTWYLPHFGVDNPNKNKLRLVFDAAAKTQGLSLNDYLLTGPDLLMSLLGIMLRFREHDIAVVGDIKDMFLRVKILQNDQDALRFLWRDNPKEPIKTYKMTSLIFGANCAPFIAQFIKNKNAECYESSKPAAVQAIRDQHYMDDYIDSQPNETTCIQLARDIINIHKQGGFEIRNWLSNSSKVLNSLPEESLASSAATVKIGAQHEGERALGIIWYPDDDTLGFVTSFKRIPEDIMNGTKCPTKRELLKVIMSLFDVYGFLSPFTINGKILLQETWKLNIGWDENVNVDIYLKWNKWLKLLKTISSIRIQRCYRRSNAQIFCNNATGVDVKDDSQSQLISDSFVNTYIPASTQLRTERPYSETGYNCLQLHIFCDASIQAMCAVAYWRWLDHNKQIRVCFVASKCRVTPLKVVTVPRLELQAAVMAARLANTLQSAHRIKTADRYFWCDSTTVLHWIRNNTRCYKPYIAHRLGEIDELTQIKEWRYIPTSMNVADLATRENYDCLQLEGEWFNGPLFLHETEPSWPTSTIIPVVEDYNLEYINNIVPTDYLPVPDPKRFSSWIRLLRSISVVLKFINKCRRRVIDECAAMKDAERLVIRYAQNESFCSAISAIKYGGYLEKSSKLHSLTPFLDEQGVLRVGGRIGAAADITFDMKHPVILDGRNKVAKLVVKHYHVLAGHGNQEMVVNNLKQNYWIIRLRPTVKEITTKCMLCKLRKVKPHVPLMGDLPTARVAHHQRPFTHCGVDLFGPMEVTVGRRREKRYGVLFTCLTVRAIHLETVSTLSTDSLIMALRRMASRRGWPAHLYSDNGTNLRGADAELKKFTSELDEQSMHTAVSIHGTRWTFIPPASPHWGGAWERLIRSVKVTLKVVLKERAPREEVLTTLLAEVEAIVNGRPLSHVSVDVNSEESLTPNHFLLGSSSVIPQLGNFDDSDLFLRRQWRIAQRLADMFWRRWVTEVLPEMIPRQKWTQDNERPLQVGDLVFIADPNAPRNIWPRGRGGFSW</sequence>
<dbReference type="CDD" id="cd00303">
    <property type="entry name" value="retropepsin_like"/>
    <property type="match status" value="1"/>
</dbReference>
<dbReference type="GO" id="GO:0042575">
    <property type="term" value="C:DNA polymerase complex"/>
    <property type="evidence" value="ECO:0007669"/>
    <property type="project" value="UniProtKB-ARBA"/>
</dbReference>
<dbReference type="SUPFAM" id="SSF53098">
    <property type="entry name" value="Ribonuclease H-like"/>
    <property type="match status" value="1"/>
</dbReference>
<name>A0A8S0Z9E2_ARCPL</name>
<feature type="compositionally biased region" description="Basic and acidic residues" evidence="1">
    <location>
        <begin position="38"/>
        <end position="67"/>
    </location>
</feature>
<dbReference type="InterPro" id="IPR005312">
    <property type="entry name" value="DUF1759"/>
</dbReference>
<dbReference type="EMBL" id="CADEBC010000346">
    <property type="protein sequence ID" value="CAB3228704.1"/>
    <property type="molecule type" value="Genomic_DNA"/>
</dbReference>
<proteinExistence type="predicted"/>
<dbReference type="Pfam" id="PF03564">
    <property type="entry name" value="DUF1759"/>
    <property type="match status" value="1"/>
</dbReference>
<dbReference type="GO" id="GO:0015074">
    <property type="term" value="P:DNA integration"/>
    <property type="evidence" value="ECO:0007669"/>
    <property type="project" value="InterPro"/>
</dbReference>
<feature type="domain" description="Integrase catalytic" evidence="2">
    <location>
        <begin position="1569"/>
        <end position="1755"/>
    </location>
</feature>
<feature type="region of interest" description="Disordered" evidence="1">
    <location>
        <begin position="1"/>
        <end position="99"/>
    </location>
</feature>
<dbReference type="InterPro" id="IPR008042">
    <property type="entry name" value="Retrotrans_Pao"/>
</dbReference>
<dbReference type="InterPro" id="IPR043502">
    <property type="entry name" value="DNA/RNA_pol_sf"/>
</dbReference>
<dbReference type="InterPro" id="IPR012337">
    <property type="entry name" value="RNaseH-like_sf"/>
</dbReference>
<accession>A0A8S0Z9E2</accession>
<dbReference type="PROSITE" id="PS50994">
    <property type="entry name" value="INTEGRASE"/>
    <property type="match status" value="1"/>
</dbReference>
<dbReference type="GO" id="GO:0003676">
    <property type="term" value="F:nucleic acid binding"/>
    <property type="evidence" value="ECO:0007669"/>
    <property type="project" value="InterPro"/>
</dbReference>
<evidence type="ECO:0000259" key="2">
    <source>
        <dbReference type="PROSITE" id="PS50994"/>
    </source>
</evidence>
<evidence type="ECO:0000313" key="3">
    <source>
        <dbReference type="EMBL" id="CAB3228704.1"/>
    </source>
</evidence>
<comment type="caution">
    <text evidence="3">The sequence shown here is derived from an EMBL/GenBank/DDBJ whole genome shotgun (WGS) entry which is preliminary data.</text>
</comment>
<dbReference type="InterPro" id="IPR040676">
    <property type="entry name" value="DUF5641"/>
</dbReference>
<gene>
    <name evidence="3" type="ORF">APLA_LOCUS3744</name>
</gene>
<dbReference type="Proteomes" id="UP000494106">
    <property type="component" value="Unassembled WGS sequence"/>
</dbReference>
<dbReference type="Pfam" id="PF05380">
    <property type="entry name" value="Peptidase_A17"/>
    <property type="match status" value="2"/>
</dbReference>
<dbReference type="PANTHER" id="PTHR47331:SF1">
    <property type="entry name" value="GAG-LIKE PROTEIN"/>
    <property type="match status" value="1"/>
</dbReference>
<dbReference type="InterPro" id="IPR001584">
    <property type="entry name" value="Integrase_cat-core"/>
</dbReference>
<evidence type="ECO:0000313" key="4">
    <source>
        <dbReference type="Proteomes" id="UP000494106"/>
    </source>
</evidence>
<dbReference type="CDD" id="cd01644">
    <property type="entry name" value="RT_pepA17"/>
    <property type="match status" value="1"/>
</dbReference>
<feature type="compositionally biased region" description="Basic residues" evidence="1">
    <location>
        <begin position="1"/>
        <end position="15"/>
    </location>
</feature>
<dbReference type="Gene3D" id="3.30.70.270">
    <property type="match status" value="1"/>
</dbReference>
<dbReference type="OrthoDB" id="8958038at2759"/>
<protein>
    <recommendedName>
        <fullName evidence="2">Integrase catalytic domain-containing protein</fullName>
    </recommendedName>
</protein>
<dbReference type="SUPFAM" id="SSF56672">
    <property type="entry name" value="DNA/RNA polymerases"/>
    <property type="match status" value="1"/>
</dbReference>